<reference evidence="5" key="1">
    <citation type="journal article" date="2006" name="PLoS Biol.">
        <title>Macronuclear genome sequence of the ciliate Tetrahymena thermophila, a model eukaryote.</title>
        <authorList>
            <person name="Eisen J.A."/>
            <person name="Coyne R.S."/>
            <person name="Wu M."/>
            <person name="Wu D."/>
            <person name="Thiagarajan M."/>
            <person name="Wortman J.R."/>
            <person name="Badger J.H."/>
            <person name="Ren Q."/>
            <person name="Amedeo P."/>
            <person name="Jones K.M."/>
            <person name="Tallon L.J."/>
            <person name="Delcher A.L."/>
            <person name="Salzberg S.L."/>
            <person name="Silva J.C."/>
            <person name="Haas B.J."/>
            <person name="Majoros W.H."/>
            <person name="Farzad M."/>
            <person name="Carlton J.M."/>
            <person name="Smith R.K. Jr."/>
            <person name="Garg J."/>
            <person name="Pearlman R.E."/>
            <person name="Karrer K.M."/>
            <person name="Sun L."/>
            <person name="Manning G."/>
            <person name="Elde N.C."/>
            <person name="Turkewitz A.P."/>
            <person name="Asai D.J."/>
            <person name="Wilkes D.E."/>
            <person name="Wang Y."/>
            <person name="Cai H."/>
            <person name="Collins K."/>
            <person name="Stewart B.A."/>
            <person name="Lee S.R."/>
            <person name="Wilamowska K."/>
            <person name="Weinberg Z."/>
            <person name="Ruzzo W.L."/>
            <person name="Wloga D."/>
            <person name="Gaertig J."/>
            <person name="Frankel J."/>
            <person name="Tsao C.-C."/>
            <person name="Gorovsky M.A."/>
            <person name="Keeling P.J."/>
            <person name="Waller R.F."/>
            <person name="Patron N.J."/>
            <person name="Cherry J.M."/>
            <person name="Stover N.A."/>
            <person name="Krieger C.J."/>
            <person name="del Toro C."/>
            <person name="Ryder H.F."/>
            <person name="Williamson S.C."/>
            <person name="Barbeau R.A."/>
            <person name="Hamilton E.P."/>
            <person name="Orias E."/>
        </authorList>
    </citation>
    <scope>NUCLEOTIDE SEQUENCE [LARGE SCALE GENOMIC DNA]</scope>
    <source>
        <strain evidence="5">SB210</strain>
    </source>
</reference>
<dbReference type="RefSeq" id="XP_001024341.1">
    <property type="nucleotide sequence ID" value="XM_001024341.1"/>
</dbReference>
<dbReference type="Proteomes" id="UP000009168">
    <property type="component" value="Unassembled WGS sequence"/>
</dbReference>
<feature type="compositionally biased region" description="Basic and acidic residues" evidence="3">
    <location>
        <begin position="9"/>
        <end position="21"/>
    </location>
</feature>
<gene>
    <name evidence="4" type="ORF">TTHERM_00532180</name>
</gene>
<dbReference type="STRING" id="312017.Q248E9"/>
<dbReference type="Gene3D" id="2.120.10.80">
    <property type="entry name" value="Kelch-type beta propeller"/>
    <property type="match status" value="2"/>
</dbReference>
<dbReference type="EMBL" id="GG662455">
    <property type="protein sequence ID" value="EAS04096.1"/>
    <property type="molecule type" value="Genomic_DNA"/>
</dbReference>
<dbReference type="eggNOG" id="KOG0379">
    <property type="taxonomic scope" value="Eukaryota"/>
</dbReference>
<dbReference type="GeneID" id="7830940"/>
<dbReference type="InterPro" id="IPR015915">
    <property type="entry name" value="Kelch-typ_b-propeller"/>
</dbReference>
<evidence type="ECO:0000313" key="4">
    <source>
        <dbReference type="EMBL" id="EAS04096.1"/>
    </source>
</evidence>
<dbReference type="HOGENOM" id="CLU_508533_0_0_1"/>
<keyword evidence="2" id="KW-0677">Repeat</keyword>
<name>Q248E9_TETTS</name>
<dbReference type="FunCoup" id="Q248E9">
    <property type="interactions" value="6"/>
</dbReference>
<evidence type="ECO:0000256" key="1">
    <source>
        <dbReference type="ARBA" id="ARBA00022441"/>
    </source>
</evidence>
<dbReference type="InParanoid" id="Q248E9"/>
<accession>Q248E9</accession>
<protein>
    <submittedName>
        <fullName evidence="4">Kelch motif protein</fullName>
    </submittedName>
</protein>
<evidence type="ECO:0000313" key="5">
    <source>
        <dbReference type="Proteomes" id="UP000009168"/>
    </source>
</evidence>
<dbReference type="KEGG" id="tet:TTHERM_00532180"/>
<evidence type="ECO:0000256" key="3">
    <source>
        <dbReference type="SAM" id="MobiDB-lite"/>
    </source>
</evidence>
<dbReference type="Pfam" id="PF24681">
    <property type="entry name" value="Kelch_KLHDC2_KLHL20_DRC7"/>
    <property type="match status" value="1"/>
</dbReference>
<keyword evidence="1" id="KW-0880">Kelch repeat</keyword>
<evidence type="ECO:0000256" key="2">
    <source>
        <dbReference type="ARBA" id="ARBA00022737"/>
    </source>
</evidence>
<sequence length="557" mass="64460">MKKQQNRVDSAHFREGERNKSVDNNSEYSKAKYADQPIQQLQQNLDTKWSEIKIFNKNICRRSYHSGVSHEDRMYIYGGYEVNEGILGDFYEMMIKNNQVFQWQKVNLSKYGPNNDKPLTPGPLMRHTAVTYKDKMYIYGGNQQSLKPSSQLWSFDFNEDEWQIVKPNGEQAPPSLDSHAAAVDEINHAMYIFGGFSDSQKDGGYQNKVWKFSFESQQWDLLGENSETKPCKRAGSSITLYDNILYMFGGTIVDAKYNDMWSFDLQTQQWEHIKQEKEDLVPETRNGHSLLTYKDKLILFGGIHDITHEKNDMYVFNVRTKKWSLIDDNTSHNQSSLNDDILAIEQSFSNGFQNEQSFKDQNKKIHSEVNQQSHNVRTKTKNSSLERIKATNSEKHNLSNSSRIIKQSMKKQNDSIGSKEESHTVNNQMEENRKKRIQMKKMNLLSEFELNESEKSIIRPVSPTTENMKNSIQTVGNPLGKTKYSLRILDSSLTRTQLGGNSEQRQNKMIGRRPCARDGHSAVICDNFCYIFGGDRHMMSYNDLFCVDLDKIMESLS</sequence>
<keyword evidence="5" id="KW-1185">Reference proteome</keyword>
<dbReference type="SUPFAM" id="SSF117281">
    <property type="entry name" value="Kelch motif"/>
    <property type="match status" value="1"/>
</dbReference>
<dbReference type="OrthoDB" id="286745at2759"/>
<proteinExistence type="predicted"/>
<dbReference type="PANTHER" id="PTHR46093">
    <property type="entry name" value="ACYL-COA-BINDING DOMAIN-CONTAINING PROTEIN 5"/>
    <property type="match status" value="1"/>
</dbReference>
<feature type="region of interest" description="Disordered" evidence="3">
    <location>
        <begin position="1"/>
        <end position="30"/>
    </location>
</feature>
<organism evidence="4 5">
    <name type="scientific">Tetrahymena thermophila (strain SB210)</name>
    <dbReference type="NCBI Taxonomy" id="312017"/>
    <lineage>
        <taxon>Eukaryota</taxon>
        <taxon>Sar</taxon>
        <taxon>Alveolata</taxon>
        <taxon>Ciliophora</taxon>
        <taxon>Intramacronucleata</taxon>
        <taxon>Oligohymenophorea</taxon>
        <taxon>Hymenostomatida</taxon>
        <taxon>Tetrahymenina</taxon>
        <taxon>Tetrahymenidae</taxon>
        <taxon>Tetrahymena</taxon>
    </lineage>
</organism>
<dbReference type="OMA" id="INKKWEQ"/>
<dbReference type="AlphaFoldDB" id="Q248E9"/>
<dbReference type="PANTHER" id="PTHR46093:SF18">
    <property type="entry name" value="FIBRONECTIN TYPE-III DOMAIN-CONTAINING PROTEIN"/>
    <property type="match status" value="1"/>
</dbReference>